<dbReference type="EMBL" id="JAAIWM010000002">
    <property type="protein sequence ID" value="NEY71369.1"/>
    <property type="molecule type" value="Genomic_DNA"/>
</dbReference>
<keyword evidence="1" id="KW-1133">Transmembrane helix</keyword>
<feature type="transmembrane region" description="Helical" evidence="1">
    <location>
        <begin position="6"/>
        <end position="22"/>
    </location>
</feature>
<reference evidence="2 3" key="1">
    <citation type="submission" date="2020-02" db="EMBL/GenBank/DDBJ databases">
        <title>Bacillus aquiflavi sp. nov., isolated from yellow water of strong flavor Chinese baijiu in Yibin region of China.</title>
        <authorList>
            <person name="Xie J."/>
        </authorList>
    </citation>
    <scope>NUCLEOTIDE SEQUENCE [LARGE SCALE GENOMIC DNA]</scope>
    <source>
        <strain evidence="2 3">SA4</strain>
    </source>
</reference>
<sequence length="188" mass="21987">MRKLLIGIPIMTIIFCLFLVYNHKQLPTKDDVFKITANWSPKTEEVYMVREIDGDWLTIFKNSSTTIVSRLEQNWLGFWEFKDDLGSESSLVSTHYPRETDLDFTWNASGRDHIPISYYFGQINNPKIQEIKIEIEKDIFENALVIDTGGARFFFLKSERQTLLPINIRGHSESGILIYSTVKKWMLK</sequence>
<dbReference type="Proteomes" id="UP000481043">
    <property type="component" value="Unassembled WGS sequence"/>
</dbReference>
<comment type="caution">
    <text evidence="2">The sequence shown here is derived from an EMBL/GenBank/DDBJ whole genome shotgun (WGS) entry which is preliminary data.</text>
</comment>
<evidence type="ECO:0000313" key="2">
    <source>
        <dbReference type="EMBL" id="NEY71369.1"/>
    </source>
</evidence>
<keyword evidence="1" id="KW-0812">Transmembrane</keyword>
<protein>
    <submittedName>
        <fullName evidence="2">Uncharacterized protein</fullName>
    </submittedName>
</protein>
<keyword evidence="3" id="KW-1185">Reference proteome</keyword>
<evidence type="ECO:0000313" key="3">
    <source>
        <dbReference type="Proteomes" id="UP000481043"/>
    </source>
</evidence>
<evidence type="ECO:0000256" key="1">
    <source>
        <dbReference type="SAM" id="Phobius"/>
    </source>
</evidence>
<organism evidence="2 3">
    <name type="scientific">Bacillus mesophilus</name>
    <dbReference type="NCBI Taxonomy" id="1808955"/>
    <lineage>
        <taxon>Bacteria</taxon>
        <taxon>Bacillati</taxon>
        <taxon>Bacillota</taxon>
        <taxon>Bacilli</taxon>
        <taxon>Bacillales</taxon>
        <taxon>Bacillaceae</taxon>
        <taxon>Bacillus</taxon>
    </lineage>
</organism>
<name>A0A6M0Q6K2_9BACI</name>
<proteinExistence type="predicted"/>
<dbReference type="AlphaFoldDB" id="A0A6M0Q6K2"/>
<gene>
    <name evidence="2" type="ORF">G4D63_06385</name>
</gene>
<keyword evidence="1" id="KW-0472">Membrane</keyword>
<accession>A0A6M0Q6K2</accession>
<dbReference type="RefSeq" id="WP_163178828.1">
    <property type="nucleotide sequence ID" value="NZ_JAAIWM010000002.1"/>
</dbReference>